<sequence>MLESSLVVPFVILTSLTIYHADVRAFSTSPSPASSSLRSRIVIAGGGPCGLALAHFLVRRGFNITVIESRGDPRGEPLGPRQYSLGLNIRARTTLSGPNNGSVWDAIKDQGVESDRFFVHLGTRIKLNIRQKRSGAPPSLLISRGLLCSALLDTLQKFVADGRLKLMFAKRIDKVDLANRRVILRGSDGEEHSTVPYDFLAGCDGVRSAVRASLVEAWPQHMKEDVEILGGEGRVMHVPWPAALEPSAIHAMASFSAGFGLFIIPGPHNTCCTLVSWSEERPPALANATSPQEVQRIIADAFPQFGKAPLSACEQFLNQERLISGIVRCDSYWDNGEGRVIIMGDAAHSTGGRLGQGANSAFSDAAAFDQAVSQCDGNLRKAAELYSERQTKEGRALLDLLLLPPPGLLNGFMYGLEQLGRGVLSSLALPVDPPLQTLLSQTLVPFSEIRRRNAFWIAKQRPKQKKQRTGLLRTNA</sequence>
<dbReference type="EMBL" id="CDMY01000204">
    <property type="protein sequence ID" value="CEL94070.1"/>
    <property type="molecule type" value="Genomic_DNA"/>
</dbReference>
<protein>
    <recommendedName>
        <fullName evidence="3">FAD-binding domain-containing protein</fullName>
    </recommendedName>
</protein>
<dbReference type="VEuPathDB" id="CryptoDB:Vbra_4913"/>
<evidence type="ECO:0000259" key="3">
    <source>
        <dbReference type="Pfam" id="PF01494"/>
    </source>
</evidence>
<evidence type="ECO:0000256" key="2">
    <source>
        <dbReference type="SAM" id="SignalP"/>
    </source>
</evidence>
<dbReference type="PhylomeDB" id="A0A0G4EDQ4"/>
<accession>A0A0G4EDQ4</accession>
<dbReference type="PANTHER" id="PTHR46028:SF5">
    <property type="entry name" value="KYNURENINE 3-MONOOXYGENASE"/>
    <property type="match status" value="1"/>
</dbReference>
<feature type="chain" id="PRO_5005187003" description="FAD-binding domain-containing protein" evidence="2">
    <location>
        <begin position="26"/>
        <end position="476"/>
    </location>
</feature>
<dbReference type="InterPro" id="IPR002938">
    <property type="entry name" value="FAD-bd"/>
</dbReference>
<proteinExistence type="predicted"/>
<name>A0A0G4EDQ4_VITBC</name>
<dbReference type="InParanoid" id="A0A0G4EDQ4"/>
<dbReference type="Gene3D" id="3.50.50.60">
    <property type="entry name" value="FAD/NAD(P)-binding domain"/>
    <property type="match status" value="1"/>
</dbReference>
<dbReference type="Pfam" id="PF01494">
    <property type="entry name" value="FAD_binding_3"/>
    <property type="match status" value="1"/>
</dbReference>
<feature type="domain" description="FAD-binding" evidence="3">
    <location>
        <begin position="40"/>
        <end position="367"/>
    </location>
</feature>
<dbReference type="InterPro" id="IPR036188">
    <property type="entry name" value="FAD/NAD-bd_sf"/>
</dbReference>
<dbReference type="STRING" id="1169540.A0A0G4EDQ4"/>
<gene>
    <name evidence="4" type="ORF">Vbra_4913</name>
</gene>
<evidence type="ECO:0000313" key="5">
    <source>
        <dbReference type="Proteomes" id="UP000041254"/>
    </source>
</evidence>
<dbReference type="GO" id="GO:0071949">
    <property type="term" value="F:FAD binding"/>
    <property type="evidence" value="ECO:0007669"/>
    <property type="project" value="InterPro"/>
</dbReference>
<dbReference type="OMA" id="GYECERF"/>
<reference evidence="4 5" key="1">
    <citation type="submission" date="2014-11" db="EMBL/GenBank/DDBJ databases">
        <authorList>
            <person name="Zhu J."/>
            <person name="Qi W."/>
            <person name="Song R."/>
        </authorList>
    </citation>
    <scope>NUCLEOTIDE SEQUENCE [LARGE SCALE GENOMIC DNA]</scope>
</reference>
<feature type="signal peptide" evidence="2">
    <location>
        <begin position="1"/>
        <end position="25"/>
    </location>
</feature>
<keyword evidence="1" id="KW-0560">Oxidoreductase</keyword>
<dbReference type="SUPFAM" id="SSF51905">
    <property type="entry name" value="FAD/NAD(P)-binding domain"/>
    <property type="match status" value="1"/>
</dbReference>
<keyword evidence="5" id="KW-1185">Reference proteome</keyword>
<dbReference type="Proteomes" id="UP000041254">
    <property type="component" value="Unassembled WGS sequence"/>
</dbReference>
<dbReference type="PRINTS" id="PR00420">
    <property type="entry name" value="RNGMNOXGNASE"/>
</dbReference>
<evidence type="ECO:0000313" key="4">
    <source>
        <dbReference type="EMBL" id="CEL94070.1"/>
    </source>
</evidence>
<keyword evidence="1" id="KW-0503">Monooxygenase</keyword>
<dbReference type="OrthoDB" id="655030at2759"/>
<evidence type="ECO:0000256" key="1">
    <source>
        <dbReference type="ARBA" id="ARBA00023033"/>
    </source>
</evidence>
<dbReference type="GO" id="GO:0004502">
    <property type="term" value="F:kynurenine 3-monooxygenase activity"/>
    <property type="evidence" value="ECO:0007669"/>
    <property type="project" value="TreeGrafter"/>
</dbReference>
<dbReference type="GO" id="GO:0070189">
    <property type="term" value="P:kynurenine metabolic process"/>
    <property type="evidence" value="ECO:0007669"/>
    <property type="project" value="TreeGrafter"/>
</dbReference>
<organism evidence="4 5">
    <name type="scientific">Vitrella brassicaformis (strain CCMP3155)</name>
    <dbReference type="NCBI Taxonomy" id="1169540"/>
    <lineage>
        <taxon>Eukaryota</taxon>
        <taxon>Sar</taxon>
        <taxon>Alveolata</taxon>
        <taxon>Colpodellida</taxon>
        <taxon>Vitrellaceae</taxon>
        <taxon>Vitrella</taxon>
    </lineage>
</organism>
<dbReference type="AlphaFoldDB" id="A0A0G4EDQ4"/>
<keyword evidence="2" id="KW-0732">Signal</keyword>
<dbReference type="PANTHER" id="PTHR46028">
    <property type="entry name" value="KYNURENINE 3-MONOOXYGENASE"/>
    <property type="match status" value="1"/>
</dbReference>